<proteinExistence type="inferred from homology"/>
<evidence type="ECO:0000256" key="6">
    <source>
        <dbReference type="ARBA" id="ARBA00023180"/>
    </source>
</evidence>
<evidence type="ECO:0000256" key="4">
    <source>
        <dbReference type="ARBA" id="ARBA00022989"/>
    </source>
</evidence>
<gene>
    <name evidence="11" type="primary">LOC106173105</name>
</gene>
<dbReference type="Pfam" id="PF00083">
    <property type="entry name" value="Sugar_tr"/>
    <property type="match status" value="1"/>
</dbReference>
<feature type="transmembrane region" description="Helical" evidence="8">
    <location>
        <begin position="292"/>
        <end position="312"/>
    </location>
</feature>
<name>A0A1S3JGS0_LINAN</name>
<dbReference type="Proteomes" id="UP000085678">
    <property type="component" value="Unplaced"/>
</dbReference>
<feature type="transmembrane region" description="Helical" evidence="8">
    <location>
        <begin position="21"/>
        <end position="43"/>
    </location>
</feature>
<feature type="transmembrane region" description="Helical" evidence="8">
    <location>
        <begin position="173"/>
        <end position="194"/>
    </location>
</feature>
<dbReference type="NCBIfam" id="TIGR00879">
    <property type="entry name" value="SP"/>
    <property type="match status" value="1"/>
</dbReference>
<evidence type="ECO:0000256" key="2">
    <source>
        <dbReference type="ARBA" id="ARBA00022475"/>
    </source>
</evidence>
<feature type="transmembrane region" description="Helical" evidence="8">
    <location>
        <begin position="256"/>
        <end position="277"/>
    </location>
</feature>
<dbReference type="InterPro" id="IPR020846">
    <property type="entry name" value="MFS_dom"/>
</dbReference>
<keyword evidence="7" id="KW-0813">Transport</keyword>
<keyword evidence="6" id="KW-0325">Glycoprotein</keyword>
<dbReference type="PROSITE" id="PS00216">
    <property type="entry name" value="SUGAR_TRANSPORT_1"/>
    <property type="match status" value="1"/>
</dbReference>
<dbReference type="OMA" id="YWIDYGT"/>
<accession>A0A1S3JGS0</accession>
<feature type="transmembrane region" description="Helical" evidence="8">
    <location>
        <begin position="114"/>
        <end position="137"/>
    </location>
</feature>
<dbReference type="Gene3D" id="1.20.1250.20">
    <property type="entry name" value="MFS general substrate transporter like domains"/>
    <property type="match status" value="1"/>
</dbReference>
<evidence type="ECO:0000256" key="1">
    <source>
        <dbReference type="ARBA" id="ARBA00004651"/>
    </source>
</evidence>
<dbReference type="OrthoDB" id="6612291at2759"/>
<keyword evidence="3 8" id="KW-0812">Transmembrane</keyword>
<dbReference type="SUPFAM" id="SSF103473">
    <property type="entry name" value="MFS general substrate transporter"/>
    <property type="match status" value="1"/>
</dbReference>
<dbReference type="PROSITE" id="PS50850">
    <property type="entry name" value="MFS"/>
    <property type="match status" value="1"/>
</dbReference>
<evidence type="ECO:0000256" key="5">
    <source>
        <dbReference type="ARBA" id="ARBA00023136"/>
    </source>
</evidence>
<organism evidence="10 11">
    <name type="scientific">Lingula anatina</name>
    <name type="common">Brachiopod</name>
    <name type="synonym">Lingula unguis</name>
    <dbReference type="NCBI Taxonomy" id="7574"/>
    <lineage>
        <taxon>Eukaryota</taxon>
        <taxon>Metazoa</taxon>
        <taxon>Spiralia</taxon>
        <taxon>Lophotrochozoa</taxon>
        <taxon>Brachiopoda</taxon>
        <taxon>Linguliformea</taxon>
        <taxon>Lingulata</taxon>
        <taxon>Lingulida</taxon>
        <taxon>Linguloidea</taxon>
        <taxon>Lingulidae</taxon>
        <taxon>Lingula</taxon>
    </lineage>
</organism>
<keyword evidence="5 8" id="KW-0472">Membrane</keyword>
<evidence type="ECO:0000256" key="7">
    <source>
        <dbReference type="RuleBase" id="RU003346"/>
    </source>
</evidence>
<evidence type="ECO:0000256" key="8">
    <source>
        <dbReference type="SAM" id="Phobius"/>
    </source>
</evidence>
<dbReference type="RefSeq" id="XP_013409558.1">
    <property type="nucleotide sequence ID" value="XM_013554104.1"/>
</dbReference>
<evidence type="ECO:0000313" key="10">
    <source>
        <dbReference type="Proteomes" id="UP000085678"/>
    </source>
</evidence>
<dbReference type="CDD" id="cd17358">
    <property type="entry name" value="MFS_GLUT6_8_Class3_like"/>
    <property type="match status" value="1"/>
</dbReference>
<dbReference type="FunFam" id="1.20.1250.20:FF:000055">
    <property type="entry name" value="Facilitated trehalose transporter Tret1-2 homolog"/>
    <property type="match status" value="1"/>
</dbReference>
<dbReference type="InParanoid" id="A0A1S3JGS0"/>
<reference evidence="11" key="1">
    <citation type="submission" date="2025-08" db="UniProtKB">
        <authorList>
            <consortium name="RefSeq"/>
        </authorList>
    </citation>
    <scope>IDENTIFICATION</scope>
    <source>
        <tissue evidence="11">Gonads</tissue>
    </source>
</reference>
<dbReference type="InterPro" id="IPR036259">
    <property type="entry name" value="MFS_trans_sf"/>
</dbReference>
<feature type="transmembrane region" description="Helical" evidence="8">
    <location>
        <begin position="319"/>
        <end position="340"/>
    </location>
</feature>
<sequence>MEGGSDILVRNRHRHDAASKLQIIAVLVACLGPMSFGFVLGYTSPTHKQMKDEKILTDNEASWFSALVAIGAIVGGPVAGQMVGWCGRKLTIMLGAIPFVVGWMLIAYQKGLWMLLVGRFLTGFATGWTSLCVPLYIAEVASKHLRGTLGAFNQLSVTIGILLAYGLGIPLSWSWLAVSGAVIPTLMAVLMVVMPDSPRWLLRQKRMIDSRTSLKRLRVKSSDADEEYDEMLQHMTDDDQPFSLGQFRQPDLYHPLLISVGLMVFQQFSGVNAIMFYDAPILEKAGFCEPKTAAVIVGAVQVVVTFLGSLLMEKAGRRVLLILAGILMTLSSGVFGLYFFLTKHLGIDITGWLSVVCLVVFVSAFGIGWGPIPWIIMSEVFPARATGTASGISIFTNWLGVFLVTFFYTTLDHSLTSYGAWWLFTGLNLLGVVFVFIFVPETRGHTLEQIHTSFRSTAGRSSDQTDEEEALINHANIS</sequence>
<dbReference type="PANTHER" id="PTHR48021">
    <property type="match status" value="1"/>
</dbReference>
<dbReference type="PANTHER" id="PTHR48021:SF1">
    <property type="entry name" value="GH07001P-RELATED"/>
    <property type="match status" value="1"/>
</dbReference>
<dbReference type="GO" id="GO:0005886">
    <property type="term" value="C:plasma membrane"/>
    <property type="evidence" value="ECO:0007669"/>
    <property type="project" value="UniProtKB-SubCell"/>
</dbReference>
<feature type="transmembrane region" description="Helical" evidence="8">
    <location>
        <begin position="388"/>
        <end position="408"/>
    </location>
</feature>
<dbReference type="InterPro" id="IPR005829">
    <property type="entry name" value="Sugar_transporter_CS"/>
</dbReference>
<comment type="similarity">
    <text evidence="7">Belongs to the major facilitator superfamily. Sugar transporter (TC 2.A.1.1) family.</text>
</comment>
<dbReference type="STRING" id="7574.A0A1S3JGS0"/>
<evidence type="ECO:0000313" key="11">
    <source>
        <dbReference type="RefSeq" id="XP_013409558.1"/>
    </source>
</evidence>
<dbReference type="InterPro" id="IPR003663">
    <property type="entry name" value="Sugar/inositol_transpt"/>
</dbReference>
<keyword evidence="2" id="KW-1003">Cell membrane</keyword>
<dbReference type="GeneID" id="106173105"/>
<dbReference type="GO" id="GO:0051119">
    <property type="term" value="F:sugar transmembrane transporter activity"/>
    <property type="evidence" value="ECO:0007669"/>
    <property type="project" value="InterPro"/>
</dbReference>
<dbReference type="PRINTS" id="PR00171">
    <property type="entry name" value="SUGRTRNSPORT"/>
</dbReference>
<keyword evidence="4 8" id="KW-1133">Transmembrane helix</keyword>
<feature type="transmembrane region" description="Helical" evidence="8">
    <location>
        <begin position="352"/>
        <end position="376"/>
    </location>
</feature>
<keyword evidence="11" id="KW-0762">Sugar transport</keyword>
<dbReference type="AlphaFoldDB" id="A0A1S3JGS0"/>
<dbReference type="PROSITE" id="PS00217">
    <property type="entry name" value="SUGAR_TRANSPORT_2"/>
    <property type="match status" value="1"/>
</dbReference>
<comment type="subcellular location">
    <subcellularLocation>
        <location evidence="1">Cell membrane</location>
        <topology evidence="1">Multi-pass membrane protein</topology>
    </subcellularLocation>
</comment>
<dbReference type="KEGG" id="lak:106173105"/>
<dbReference type="InterPro" id="IPR050549">
    <property type="entry name" value="MFS_Trehalose_Transporter"/>
</dbReference>
<dbReference type="InterPro" id="IPR005828">
    <property type="entry name" value="MFS_sugar_transport-like"/>
</dbReference>
<keyword evidence="10" id="KW-1185">Reference proteome</keyword>
<evidence type="ECO:0000256" key="3">
    <source>
        <dbReference type="ARBA" id="ARBA00022692"/>
    </source>
</evidence>
<feature type="transmembrane region" description="Helical" evidence="8">
    <location>
        <begin position="420"/>
        <end position="439"/>
    </location>
</feature>
<dbReference type="FunCoup" id="A0A1S3JGS0">
    <property type="interactions" value="231"/>
</dbReference>
<feature type="domain" description="Major facilitator superfamily (MFS) profile" evidence="9">
    <location>
        <begin position="25"/>
        <end position="443"/>
    </location>
</feature>
<feature type="transmembrane region" description="Helical" evidence="8">
    <location>
        <begin position="149"/>
        <end position="167"/>
    </location>
</feature>
<dbReference type="InterPro" id="IPR044775">
    <property type="entry name" value="MFS_ERD6/Tret1-like"/>
</dbReference>
<evidence type="ECO:0000259" key="9">
    <source>
        <dbReference type="PROSITE" id="PS50850"/>
    </source>
</evidence>
<protein>
    <submittedName>
        <fullName evidence="11">Solute carrier family 2, facilitated glucose transporter member 8</fullName>
    </submittedName>
</protein>
<feature type="transmembrane region" description="Helical" evidence="8">
    <location>
        <begin position="90"/>
        <end position="108"/>
    </location>
</feature>
<feature type="transmembrane region" description="Helical" evidence="8">
    <location>
        <begin position="63"/>
        <end position="83"/>
    </location>
</feature>